<dbReference type="Pfam" id="PF05222">
    <property type="entry name" value="AlaDh_PNT_N"/>
    <property type="match status" value="1"/>
</dbReference>
<evidence type="ECO:0000313" key="4">
    <source>
        <dbReference type="Proteomes" id="UP000050501"/>
    </source>
</evidence>
<dbReference type="PANTHER" id="PTHR42795:SF1">
    <property type="entry name" value="ALANINE DEHYDROGENASE"/>
    <property type="match status" value="1"/>
</dbReference>
<dbReference type="OrthoDB" id="1881226at2"/>
<accession>A0A0N8GPE4</accession>
<evidence type="ECO:0000259" key="2">
    <source>
        <dbReference type="SMART" id="SM01003"/>
    </source>
</evidence>
<keyword evidence="1" id="KW-0560">Oxidoreductase</keyword>
<dbReference type="Proteomes" id="UP000050501">
    <property type="component" value="Unassembled WGS sequence"/>
</dbReference>
<sequence>MQKLKKLGFPRMRKESGERRVFLPDFIQDLTQLGFEIYIEEGYGSRSGYSFDDYKQGNPLVKSCSREQAHAQAYVMVLRSPSDAEFDLIPAGTCLISMLHYPTRPKRVELLTQKGIKAISMDSIVDDNNIRLMENMKAVAWNGLEAGFDALERRWPGLLRDDPWKVLILGSGMVGKHAVDAATKLGNIERNNDHIAQGGPGTVALCVGRNISQNPEQMRQMFSGVDMLVDAAQRRDPSKPIVPNPWIAWLPEHAVVVDLSVDPYTLSTDPPVVRGVEGIPMGSLNKYIFDPQDADWMKTIPESVDTQHRRVTATCYSWPGIHPEACMRHYAQQMLPLMEALAEKGYDGLSSKGGFFERALHRASLHEWLRLSQIS</sequence>
<dbReference type="SUPFAM" id="SSF51735">
    <property type="entry name" value="NAD(P)-binding Rossmann-fold domains"/>
    <property type="match status" value="1"/>
</dbReference>
<dbReference type="SMART" id="SM01003">
    <property type="entry name" value="AlaDh_PNT_N"/>
    <property type="match status" value="1"/>
</dbReference>
<dbReference type="Pfam" id="PF01262">
    <property type="entry name" value="AlaDh_PNT_C"/>
    <property type="match status" value="1"/>
</dbReference>
<dbReference type="Gene3D" id="3.40.50.720">
    <property type="entry name" value="NAD(P)-binding Rossmann-like Domain"/>
    <property type="match status" value="2"/>
</dbReference>
<dbReference type="InterPro" id="IPR007698">
    <property type="entry name" value="AlaDH/PNT_NAD(H)-bd"/>
</dbReference>
<dbReference type="InterPro" id="IPR036291">
    <property type="entry name" value="NAD(P)-bd_dom_sf"/>
</dbReference>
<dbReference type="AlphaFoldDB" id="A0A0N8GPE4"/>
<feature type="domain" description="Alanine dehydrogenase/pyridine nucleotide transhydrogenase N-terminal" evidence="2">
    <location>
        <begin position="8"/>
        <end position="140"/>
    </location>
</feature>
<dbReference type="GO" id="GO:0006524">
    <property type="term" value="P:alanine catabolic process"/>
    <property type="evidence" value="ECO:0007669"/>
    <property type="project" value="TreeGrafter"/>
</dbReference>
<gene>
    <name evidence="3" type="ORF">ADN01_11025</name>
</gene>
<dbReference type="SUPFAM" id="SSF52283">
    <property type="entry name" value="Formate/glycerate dehydrogenase catalytic domain-like"/>
    <property type="match status" value="1"/>
</dbReference>
<protein>
    <recommendedName>
        <fullName evidence="2">Alanine dehydrogenase/pyridine nucleotide transhydrogenase N-terminal domain-containing protein</fullName>
    </recommendedName>
</protein>
<dbReference type="STRING" id="229921.ADN01_11025"/>
<dbReference type="GO" id="GO:0005886">
    <property type="term" value="C:plasma membrane"/>
    <property type="evidence" value="ECO:0007669"/>
    <property type="project" value="TreeGrafter"/>
</dbReference>
<dbReference type="GO" id="GO:0000286">
    <property type="term" value="F:alanine dehydrogenase activity"/>
    <property type="evidence" value="ECO:0007669"/>
    <property type="project" value="TreeGrafter"/>
</dbReference>
<organism evidence="3 4">
    <name type="scientific">Levilinea saccharolytica</name>
    <dbReference type="NCBI Taxonomy" id="229921"/>
    <lineage>
        <taxon>Bacteria</taxon>
        <taxon>Bacillati</taxon>
        <taxon>Chloroflexota</taxon>
        <taxon>Anaerolineae</taxon>
        <taxon>Anaerolineales</taxon>
        <taxon>Anaerolineaceae</taxon>
        <taxon>Levilinea</taxon>
    </lineage>
</organism>
<dbReference type="RefSeq" id="WP_062417726.1">
    <property type="nucleotide sequence ID" value="NZ_DF967974.1"/>
</dbReference>
<evidence type="ECO:0000313" key="3">
    <source>
        <dbReference type="EMBL" id="KPL80666.1"/>
    </source>
</evidence>
<dbReference type="InterPro" id="IPR007886">
    <property type="entry name" value="AlaDH/PNT_N"/>
</dbReference>
<dbReference type="EMBL" id="LGCM01000039">
    <property type="protein sequence ID" value="KPL80666.1"/>
    <property type="molecule type" value="Genomic_DNA"/>
</dbReference>
<comment type="caution">
    <text evidence="3">The sequence shown here is derived from an EMBL/GenBank/DDBJ whole genome shotgun (WGS) entry which is preliminary data.</text>
</comment>
<name>A0A0N8GPE4_9CHLR</name>
<dbReference type="PANTHER" id="PTHR42795">
    <property type="entry name" value="ALANINE DEHYDROGENASE"/>
    <property type="match status" value="1"/>
</dbReference>
<keyword evidence="4" id="KW-1185">Reference proteome</keyword>
<proteinExistence type="predicted"/>
<reference evidence="3 4" key="1">
    <citation type="submission" date="2015-07" db="EMBL/GenBank/DDBJ databases">
        <title>Genome sequence of Levilinea saccharolytica DSM 16555.</title>
        <authorList>
            <person name="Hemp J."/>
            <person name="Ward L.M."/>
            <person name="Pace L.A."/>
            <person name="Fischer W.W."/>
        </authorList>
    </citation>
    <scope>NUCLEOTIDE SEQUENCE [LARGE SCALE GENOMIC DNA]</scope>
    <source>
        <strain evidence="3 4">KIBI-1</strain>
    </source>
</reference>
<evidence type="ECO:0000256" key="1">
    <source>
        <dbReference type="ARBA" id="ARBA00023002"/>
    </source>
</evidence>